<dbReference type="Pfam" id="PF02729">
    <property type="entry name" value="OTCace_N"/>
    <property type="match status" value="1"/>
</dbReference>
<evidence type="ECO:0000313" key="4">
    <source>
        <dbReference type="EMBL" id="CAB4717497.1"/>
    </source>
</evidence>
<evidence type="ECO:0000256" key="1">
    <source>
        <dbReference type="ARBA" id="ARBA00022679"/>
    </source>
</evidence>
<dbReference type="Pfam" id="PF00185">
    <property type="entry name" value="OTCace"/>
    <property type="match status" value="1"/>
</dbReference>
<dbReference type="NCBIfam" id="TIGR00658">
    <property type="entry name" value="orni_carb_tr"/>
    <property type="match status" value="1"/>
</dbReference>
<reference evidence="4" key="1">
    <citation type="submission" date="2020-05" db="EMBL/GenBank/DDBJ databases">
        <authorList>
            <person name="Chiriac C."/>
            <person name="Salcher M."/>
            <person name="Ghai R."/>
            <person name="Kavagutti S V."/>
        </authorList>
    </citation>
    <scope>NUCLEOTIDE SEQUENCE</scope>
</reference>
<feature type="domain" description="Aspartate/ornithine carbamoyltransferase carbamoyl-P binding" evidence="3">
    <location>
        <begin position="2"/>
        <end position="135"/>
    </location>
</feature>
<proteinExistence type="predicted"/>
<dbReference type="PRINTS" id="PR00100">
    <property type="entry name" value="AOTCASE"/>
</dbReference>
<dbReference type="AlphaFoldDB" id="A0A6J6R147"/>
<dbReference type="PANTHER" id="PTHR45753">
    <property type="entry name" value="ORNITHINE CARBAMOYLTRANSFERASE, MITOCHONDRIAL"/>
    <property type="match status" value="1"/>
</dbReference>
<dbReference type="PANTHER" id="PTHR45753:SF3">
    <property type="entry name" value="ORNITHINE TRANSCARBAMYLASE, MITOCHONDRIAL"/>
    <property type="match status" value="1"/>
</dbReference>
<evidence type="ECO:0000259" key="3">
    <source>
        <dbReference type="Pfam" id="PF02729"/>
    </source>
</evidence>
<dbReference type="SUPFAM" id="SSF53671">
    <property type="entry name" value="Aspartate/ornithine carbamoyltransferase"/>
    <property type="match status" value="1"/>
</dbReference>
<dbReference type="GO" id="GO:0004585">
    <property type="term" value="F:ornithine carbamoyltransferase activity"/>
    <property type="evidence" value="ECO:0007669"/>
    <property type="project" value="UniProtKB-ARBA"/>
</dbReference>
<name>A0A6J6R147_9ZZZZ</name>
<sequence>MRSLLEIDDLTASELLQVLDRSEQEDLSAVLAGKGAMLLFEKPSSRTRTSMEMAVVQLGGHPVTLRSEEIGIDTRESAEDLGRLFSGYGSIIGARVFEHHKLQRLAATATVPVINLLSDEAHPVQALADLLTIRQAFGSFENLTVAYVGDANNVAKSLGLACGLVGVEFRVSNPPGYGFDAATVAQFDQVGASLSLIEDPHQAVAGAQVVYTDAWYSMGQEEEQQVRTKAFAAWQVNAQLMSAAASNAVFLHCLPAHRNDEVTDDVLDGKQSRVWPQAWNRMHTARGLMHWLLTDGAA</sequence>
<dbReference type="PRINTS" id="PR00102">
    <property type="entry name" value="OTCASE"/>
</dbReference>
<dbReference type="GO" id="GO:0016597">
    <property type="term" value="F:amino acid binding"/>
    <property type="evidence" value="ECO:0007669"/>
    <property type="project" value="InterPro"/>
</dbReference>
<accession>A0A6J6R147</accession>
<gene>
    <name evidence="4" type="ORF">UFOPK2582_01744</name>
</gene>
<dbReference type="GO" id="GO:0042450">
    <property type="term" value="P:L-arginine biosynthetic process via ornithine"/>
    <property type="evidence" value="ECO:0007669"/>
    <property type="project" value="TreeGrafter"/>
</dbReference>
<dbReference type="FunFam" id="3.40.50.1370:FF:000008">
    <property type="entry name" value="Ornithine carbamoyltransferase"/>
    <property type="match status" value="1"/>
</dbReference>
<dbReference type="GO" id="GO:0019240">
    <property type="term" value="P:citrulline biosynthetic process"/>
    <property type="evidence" value="ECO:0007669"/>
    <property type="project" value="TreeGrafter"/>
</dbReference>
<organism evidence="4">
    <name type="scientific">freshwater metagenome</name>
    <dbReference type="NCBI Taxonomy" id="449393"/>
    <lineage>
        <taxon>unclassified sequences</taxon>
        <taxon>metagenomes</taxon>
        <taxon>ecological metagenomes</taxon>
    </lineage>
</organism>
<dbReference type="InterPro" id="IPR036901">
    <property type="entry name" value="Asp/Orn_carbamoylTrfase_sf"/>
</dbReference>
<protein>
    <submittedName>
        <fullName evidence="4">Unannotated protein</fullName>
    </submittedName>
</protein>
<dbReference type="InterPro" id="IPR006130">
    <property type="entry name" value="Asp/Orn_carbamoylTrfase"/>
</dbReference>
<dbReference type="InterPro" id="IPR006131">
    <property type="entry name" value="Asp_carbamoyltransf_Asp/Orn-bd"/>
</dbReference>
<dbReference type="NCBIfam" id="NF001986">
    <property type="entry name" value="PRK00779.1"/>
    <property type="match status" value="1"/>
</dbReference>
<dbReference type="InterPro" id="IPR006132">
    <property type="entry name" value="Asp/Orn_carbamoyltranf_P-bd"/>
</dbReference>
<evidence type="ECO:0000259" key="2">
    <source>
        <dbReference type="Pfam" id="PF00185"/>
    </source>
</evidence>
<dbReference type="InterPro" id="IPR002292">
    <property type="entry name" value="Orn/put_carbamltrans"/>
</dbReference>
<keyword evidence="1" id="KW-0808">Transferase</keyword>
<dbReference type="EMBL" id="CAEZXS010000296">
    <property type="protein sequence ID" value="CAB4717497.1"/>
    <property type="molecule type" value="Genomic_DNA"/>
</dbReference>
<feature type="domain" description="Aspartate/ornithine carbamoyltransferase Asp/Orn-binding" evidence="2">
    <location>
        <begin position="142"/>
        <end position="292"/>
    </location>
</feature>
<dbReference type="Gene3D" id="3.40.50.1370">
    <property type="entry name" value="Aspartate/ornithine carbamoyltransferase"/>
    <property type="match status" value="2"/>
</dbReference>